<protein>
    <submittedName>
        <fullName evidence="1">Succinate dehydrogenase iron-sulfur subunit</fullName>
    </submittedName>
</protein>
<name>A0A7V8NQ88_9BACT</name>
<organism evidence="1 2">
    <name type="scientific">Candidatus Acidiferrum panamense</name>
    <dbReference type="NCBI Taxonomy" id="2741543"/>
    <lineage>
        <taxon>Bacteria</taxon>
        <taxon>Pseudomonadati</taxon>
        <taxon>Acidobacteriota</taxon>
        <taxon>Terriglobia</taxon>
        <taxon>Candidatus Acidiferrales</taxon>
        <taxon>Candidatus Acidiferrum</taxon>
    </lineage>
</organism>
<accession>A0A7V8NQ88</accession>
<dbReference type="EMBL" id="JACDQQ010001080">
    <property type="protein sequence ID" value="MBA0085538.1"/>
    <property type="molecule type" value="Genomic_DNA"/>
</dbReference>
<keyword evidence="2" id="KW-1185">Reference proteome</keyword>
<reference evidence="1" key="1">
    <citation type="submission" date="2020-06" db="EMBL/GenBank/DDBJ databases">
        <title>Legume-microbial interactions unlock mineral nutrients during tropical forest succession.</title>
        <authorList>
            <person name="Epihov D.Z."/>
        </authorList>
    </citation>
    <scope>NUCLEOTIDE SEQUENCE [LARGE SCALE GENOMIC DNA]</scope>
    <source>
        <strain evidence="1">Pan2503</strain>
    </source>
</reference>
<feature type="non-terminal residue" evidence="1">
    <location>
        <position position="54"/>
    </location>
</feature>
<evidence type="ECO:0000313" key="1">
    <source>
        <dbReference type="EMBL" id="MBA0085538.1"/>
    </source>
</evidence>
<comment type="caution">
    <text evidence="1">The sequence shown here is derived from an EMBL/GenBank/DDBJ whole genome shotgun (WGS) entry which is preliminary data.</text>
</comment>
<gene>
    <name evidence="1" type="primary">sdhB</name>
    <name evidence="1" type="ORF">HRJ53_11125</name>
</gene>
<evidence type="ECO:0000313" key="2">
    <source>
        <dbReference type="Proteomes" id="UP000567293"/>
    </source>
</evidence>
<sequence length="54" mass="6154">MAETKKVVIKVKRQAGPQEPSRWEEFSLNWRPSMNVIICLRDIAENPVTSAGKN</sequence>
<proteinExistence type="predicted"/>
<dbReference type="AlphaFoldDB" id="A0A7V8NQ88"/>
<dbReference type="Proteomes" id="UP000567293">
    <property type="component" value="Unassembled WGS sequence"/>
</dbReference>